<evidence type="ECO:0000313" key="4">
    <source>
        <dbReference type="Proteomes" id="UP000019763"/>
    </source>
</evidence>
<evidence type="ECO:0000313" key="3">
    <source>
        <dbReference type="EMBL" id="EZG66836.1"/>
    </source>
</evidence>
<keyword evidence="4" id="KW-1185">Reference proteome</keyword>
<gene>
    <name evidence="3" type="ORF">GNI_074960</name>
</gene>
<dbReference type="RefSeq" id="XP_011130458.1">
    <property type="nucleotide sequence ID" value="XM_011132156.1"/>
</dbReference>
<feature type="region of interest" description="Disordered" evidence="2">
    <location>
        <begin position="145"/>
        <end position="165"/>
    </location>
</feature>
<feature type="coiled-coil region" evidence="1">
    <location>
        <begin position="170"/>
        <end position="197"/>
    </location>
</feature>
<dbReference type="GeneID" id="22912743"/>
<dbReference type="Proteomes" id="UP000019763">
    <property type="component" value="Unassembled WGS sequence"/>
</dbReference>
<dbReference type="AlphaFoldDB" id="A0A023B6Z0"/>
<name>A0A023B6Z0_GRENI</name>
<sequence length="285" mass="32395">MFKENDKVKSECMMVLKAEVKTLEDQLEKLGDQKEKAETAYCALETELKELNGRFEMLRQQTNEGKAAQVEVSKLRSENEELEQDLVKMVECCSEYKKVIEELKSRVVKRRPKHQSLTFKLSIVESESVVVRQSVACQVTLPDAPGRHAASSPLSRSSSVSVLGGPGECSARLQAKLQRLEEERGELDELLYLAREEKRLLKSDVARLTSDLRKREQRVAELEFMLECEAEYQRRQVPTSLECKVESSGETLSTVDASRESFGWLRNVFGRNTPTFGNSCEPVPR</sequence>
<accession>A0A023B6Z0</accession>
<protein>
    <submittedName>
        <fullName evidence="3">Uncharacterized protein</fullName>
    </submittedName>
</protein>
<dbReference type="VEuPathDB" id="CryptoDB:GNI_074960"/>
<reference evidence="3" key="1">
    <citation type="submission" date="2013-12" db="EMBL/GenBank/DDBJ databases">
        <authorList>
            <person name="Omoto C.K."/>
            <person name="Sibley D."/>
            <person name="Venepally P."/>
            <person name="Hadjithomas M."/>
            <person name="Karamycheva S."/>
            <person name="Brunk B."/>
            <person name="Roos D."/>
            <person name="Caler E."/>
            <person name="Lorenzi H."/>
        </authorList>
    </citation>
    <scope>NUCLEOTIDE SEQUENCE</scope>
</reference>
<dbReference type="Gene3D" id="1.10.287.1490">
    <property type="match status" value="1"/>
</dbReference>
<comment type="caution">
    <text evidence="3">The sequence shown here is derived from an EMBL/GenBank/DDBJ whole genome shotgun (WGS) entry which is preliminary data.</text>
</comment>
<proteinExistence type="predicted"/>
<feature type="compositionally biased region" description="Low complexity" evidence="2">
    <location>
        <begin position="151"/>
        <end position="163"/>
    </location>
</feature>
<keyword evidence="1" id="KW-0175">Coiled coil</keyword>
<evidence type="ECO:0000256" key="1">
    <source>
        <dbReference type="SAM" id="Coils"/>
    </source>
</evidence>
<dbReference type="EMBL" id="AFNH02000561">
    <property type="protein sequence ID" value="EZG66836.1"/>
    <property type="molecule type" value="Genomic_DNA"/>
</dbReference>
<feature type="coiled-coil region" evidence="1">
    <location>
        <begin position="13"/>
        <end position="92"/>
    </location>
</feature>
<organism evidence="3 4">
    <name type="scientific">Gregarina niphandrodes</name>
    <name type="common">Septate eugregarine</name>
    <dbReference type="NCBI Taxonomy" id="110365"/>
    <lineage>
        <taxon>Eukaryota</taxon>
        <taxon>Sar</taxon>
        <taxon>Alveolata</taxon>
        <taxon>Apicomplexa</taxon>
        <taxon>Conoidasida</taxon>
        <taxon>Gregarinasina</taxon>
        <taxon>Eugregarinorida</taxon>
        <taxon>Gregarinidae</taxon>
        <taxon>Gregarina</taxon>
    </lineage>
</organism>
<evidence type="ECO:0000256" key="2">
    <source>
        <dbReference type="SAM" id="MobiDB-lite"/>
    </source>
</evidence>